<dbReference type="Gene3D" id="3.30.559.10">
    <property type="entry name" value="Chloramphenicol acetyltransferase-like domain"/>
    <property type="match status" value="1"/>
</dbReference>
<comment type="similarity">
    <text evidence="3">Belongs to the ATP-dependent AMP-binding enzyme family. MbtB subfamily.</text>
</comment>
<dbReference type="GO" id="GO:0044550">
    <property type="term" value="P:secondary metabolite biosynthetic process"/>
    <property type="evidence" value="ECO:0007669"/>
    <property type="project" value="TreeGrafter"/>
</dbReference>
<dbReference type="GO" id="GO:0016874">
    <property type="term" value="F:ligase activity"/>
    <property type="evidence" value="ECO:0007669"/>
    <property type="project" value="UniProtKB-KW"/>
</dbReference>
<keyword evidence="11" id="KW-1185">Reference proteome</keyword>
<dbReference type="SUPFAM" id="SSF47336">
    <property type="entry name" value="ACP-like"/>
    <property type="match status" value="1"/>
</dbReference>
<dbReference type="InterPro" id="IPR020806">
    <property type="entry name" value="PKS_PP-bd"/>
</dbReference>
<dbReference type="GO" id="GO:0017000">
    <property type="term" value="P:antibiotic biosynthetic process"/>
    <property type="evidence" value="ECO:0007669"/>
    <property type="project" value="UniProtKB-ARBA"/>
</dbReference>
<dbReference type="Gene3D" id="1.10.10.1830">
    <property type="entry name" value="Non-ribosomal peptide synthase, adenylation domain"/>
    <property type="match status" value="1"/>
</dbReference>
<dbReference type="CDD" id="cd12114">
    <property type="entry name" value="A_NRPS_TlmIV_like"/>
    <property type="match status" value="1"/>
</dbReference>
<evidence type="ECO:0000256" key="6">
    <source>
        <dbReference type="ARBA" id="ARBA00022553"/>
    </source>
</evidence>
<dbReference type="PANTHER" id="PTHR45527:SF10">
    <property type="entry name" value="PYOCHELIN SYNTHASE PCHF"/>
    <property type="match status" value="1"/>
</dbReference>
<dbReference type="CDD" id="cd19535">
    <property type="entry name" value="Cyc_NRPS"/>
    <property type="match status" value="1"/>
</dbReference>
<dbReference type="InterPro" id="IPR044894">
    <property type="entry name" value="TubC_N_sf"/>
</dbReference>
<dbReference type="PROSITE" id="PS50075">
    <property type="entry name" value="CARRIER"/>
    <property type="match status" value="1"/>
</dbReference>
<dbReference type="Gene3D" id="3.30.300.30">
    <property type="match status" value="1"/>
</dbReference>
<dbReference type="InterPro" id="IPR020459">
    <property type="entry name" value="AMP-binding"/>
</dbReference>
<evidence type="ECO:0000256" key="3">
    <source>
        <dbReference type="ARBA" id="ARBA00007380"/>
    </source>
</evidence>
<keyword evidence="5" id="KW-0596">Phosphopantetheine</keyword>
<organism evidence="10 11">
    <name type="scientific">Peterkaempfera bronchialis</name>
    <dbReference type="NCBI Taxonomy" id="2126346"/>
    <lineage>
        <taxon>Bacteria</taxon>
        <taxon>Bacillati</taxon>
        <taxon>Actinomycetota</taxon>
        <taxon>Actinomycetes</taxon>
        <taxon>Kitasatosporales</taxon>
        <taxon>Streptomycetaceae</taxon>
        <taxon>Peterkaempfera</taxon>
    </lineage>
</organism>
<dbReference type="FunFam" id="3.40.50.980:FF:000001">
    <property type="entry name" value="Non-ribosomal peptide synthetase"/>
    <property type="match status" value="1"/>
</dbReference>
<dbReference type="Gene3D" id="3.40.50.980">
    <property type="match status" value="2"/>
</dbReference>
<dbReference type="SUPFAM" id="SSF56801">
    <property type="entry name" value="Acetyl-CoA synthetase-like"/>
    <property type="match status" value="1"/>
</dbReference>
<dbReference type="FunFam" id="3.40.50.12780:FF:000012">
    <property type="entry name" value="Non-ribosomal peptide synthetase"/>
    <property type="match status" value="1"/>
</dbReference>
<keyword evidence="6" id="KW-0597">Phosphoprotein</keyword>
<dbReference type="RefSeq" id="WP_111489498.1">
    <property type="nucleotide sequence ID" value="NZ_CP031264.1"/>
</dbReference>
<evidence type="ECO:0000313" key="10">
    <source>
        <dbReference type="EMBL" id="AXI80097.1"/>
    </source>
</evidence>
<evidence type="ECO:0000256" key="1">
    <source>
        <dbReference type="ARBA" id="ARBA00001957"/>
    </source>
</evidence>
<dbReference type="FunFam" id="3.30.559.10:FF:000023">
    <property type="entry name" value="Non-ribosomal peptide synthetase"/>
    <property type="match status" value="1"/>
</dbReference>
<dbReference type="InterPro" id="IPR025110">
    <property type="entry name" value="AMP-bd_C"/>
</dbReference>
<evidence type="ECO:0000256" key="4">
    <source>
        <dbReference type="ARBA" id="ARBA00016743"/>
    </source>
</evidence>
<evidence type="ECO:0000256" key="7">
    <source>
        <dbReference type="ARBA" id="ARBA00022598"/>
    </source>
</evidence>
<gene>
    <name evidence="10" type="ORF">C7M71_024575</name>
</gene>
<dbReference type="InterPro" id="IPR041464">
    <property type="entry name" value="TubC_N"/>
</dbReference>
<dbReference type="GO" id="GO:0005737">
    <property type="term" value="C:cytoplasm"/>
    <property type="evidence" value="ECO:0007669"/>
    <property type="project" value="TreeGrafter"/>
</dbReference>
<dbReference type="Gene3D" id="1.10.1200.10">
    <property type="entry name" value="ACP-like"/>
    <property type="match status" value="1"/>
</dbReference>
<dbReference type="InterPro" id="IPR020845">
    <property type="entry name" value="AMP-binding_CS"/>
</dbReference>
<dbReference type="GO" id="GO:0043041">
    <property type="term" value="P:amino acid activation for nonribosomal peptide biosynthetic process"/>
    <property type="evidence" value="ECO:0007669"/>
    <property type="project" value="TreeGrafter"/>
</dbReference>
<dbReference type="GO" id="GO:0008610">
    <property type="term" value="P:lipid biosynthetic process"/>
    <property type="evidence" value="ECO:0007669"/>
    <property type="project" value="UniProtKB-ARBA"/>
</dbReference>
<comment type="cofactor">
    <cofactor evidence="1">
        <name>pantetheine 4'-phosphate</name>
        <dbReference type="ChEBI" id="CHEBI:47942"/>
    </cofactor>
</comment>
<dbReference type="FunFam" id="1.10.1200.10:FF:000016">
    <property type="entry name" value="Non-ribosomal peptide synthase"/>
    <property type="match status" value="1"/>
</dbReference>
<dbReference type="InterPro" id="IPR006162">
    <property type="entry name" value="Ppantetheine_attach_site"/>
</dbReference>
<reference evidence="11" key="1">
    <citation type="submission" date="2018-07" db="EMBL/GenBank/DDBJ databases">
        <title>Streptacidiphilus bronchialis DSM 106435 chromosome.</title>
        <authorList>
            <person name="Batra D."/>
            <person name="Gulvik C.A."/>
        </authorList>
    </citation>
    <scope>NUCLEOTIDE SEQUENCE [LARGE SCALE GENOMIC DNA]</scope>
    <source>
        <strain evidence="11">DSM 106435</strain>
    </source>
</reference>
<dbReference type="Pfam" id="PF13193">
    <property type="entry name" value="AMP-binding_C"/>
    <property type="match status" value="1"/>
</dbReference>
<dbReference type="Pfam" id="PF00501">
    <property type="entry name" value="AMP-binding"/>
    <property type="match status" value="1"/>
</dbReference>
<dbReference type="SUPFAM" id="SSF52777">
    <property type="entry name" value="CoA-dependent acyltransferases"/>
    <property type="match status" value="2"/>
</dbReference>
<dbReference type="PANTHER" id="PTHR45527">
    <property type="entry name" value="NONRIBOSOMAL PEPTIDE SYNTHETASE"/>
    <property type="match status" value="1"/>
</dbReference>
<dbReference type="Gene3D" id="2.30.38.10">
    <property type="entry name" value="Luciferase, Domain 3"/>
    <property type="match status" value="1"/>
</dbReference>
<dbReference type="Pfam" id="PF00550">
    <property type="entry name" value="PP-binding"/>
    <property type="match status" value="1"/>
</dbReference>
<dbReference type="KEGG" id="stri:C7M71_024575"/>
<dbReference type="GO" id="GO:0072330">
    <property type="term" value="P:monocarboxylic acid biosynthetic process"/>
    <property type="evidence" value="ECO:0007669"/>
    <property type="project" value="UniProtKB-ARBA"/>
</dbReference>
<dbReference type="InterPro" id="IPR057737">
    <property type="entry name" value="Condensation_MtbB-like"/>
</dbReference>
<sequence>MTQDLLVELHQRGIKLRLVEGRLDVLAPAGTLTPTLRDELRARRDDLIAVLSGVGSEGRPAPVPRPELRHEPFPLTDIQHAYWVGRRSAMELGGVSTHVYFERERGGLDPERLQQSLRKVVERHDMLRAIVLPDGRQRVLAEVAPYVIPVDDLRGLAPEALRERLLRTRREMDHQVMPADRWPLFDVRVSLLDGGLVRLHVGLDILIMDGFSMYVLFEDWRRFYEDPEWAPEPLELSFRDHVATEEAARDSARYRKAEEYWLTRLAELPPAPALPLAVQPSRLDGRPEFTHRSGRLARERWQAVKSEARRRGLTPSVVLMTAYVEVLRRWSQQRGLTVNLTLLNRPRTHPQMDRLIGDFTSVTLLAAQEDPDAAFAVRAETLQRQLLRDLEHAEFNGVRVMRERSRREGGGPGASMPVVFTSMIPASEDEDRSDGPGFFGDLVHQVSQTPQVWLDHQVTEERGELVFNWDAVEKLFPERLLDDMFASFGEALERLARDPGAWDDTGPRRLPQWQAAERDRANDTAADLPARTLWELVESRALSCPDAVAVITDAGEFGYRQVVDDARRLARRLGALGAEPGALVGVVLDKGYEQVAAVLGVAGSGAAYLPIDPSWPEARRTLLLAEGRVRTVVTSPRLADELAWPDGIHLATLADPEVREADSGPLETAPSPDDLAYVIFTSGSTGRPKGVMIDHRGAANTIQDVNRRFGVGPADRVLALSALSFDLSVYDIFGVLAAGGSVVLPSPAGVHDPAHWTDLVERHGVTVWNSVPALMQAWTDAHTPSADVPSTLRLALLSGDWIPVPLPDAVRARHPRARVVSLGGATEASIWSVCFPIGEVPSEWARIPYGKPLANQTLQVYDERLRPCPVWATGEILIGGAGVARGYWADPVRTAERFVVHPETRERLYRTGDLGRYLPGGDIEFLGRQDFQVKLNGYRIELGEIEAALRGRPGIAEALASVVANPRTGRRQLVAHVLPDDPAAVPARGAEDAAGLRKALEEVLPGYLVPHQILFIDRVPLTANGKVDRSALPEPWADAAPEQQTAPRDEMEHRLLEMWADALGHADFGVHDNFFELGGDSLHAVRILTRVRQELGIEQEAEEDLEMLFDHPTIAELAEALSSRTGH</sequence>
<feature type="domain" description="Carrier" evidence="9">
    <location>
        <begin position="1046"/>
        <end position="1125"/>
    </location>
</feature>
<dbReference type="NCBIfam" id="TIGR01733">
    <property type="entry name" value="AA-adenyl-dom"/>
    <property type="match status" value="1"/>
</dbReference>
<dbReference type="EMBL" id="CP031264">
    <property type="protein sequence ID" value="AXI80097.1"/>
    <property type="molecule type" value="Genomic_DNA"/>
</dbReference>
<evidence type="ECO:0000259" key="9">
    <source>
        <dbReference type="PROSITE" id="PS50075"/>
    </source>
</evidence>
<evidence type="ECO:0000256" key="8">
    <source>
        <dbReference type="ARBA" id="ARBA00033440"/>
    </source>
</evidence>
<dbReference type="FunFam" id="3.30.559.30:FF:000006">
    <property type="entry name" value="Yersiniabactin polyketide/non-ribosomal peptide synthetase"/>
    <property type="match status" value="1"/>
</dbReference>
<dbReference type="GO" id="GO:0031177">
    <property type="term" value="F:phosphopantetheine binding"/>
    <property type="evidence" value="ECO:0007669"/>
    <property type="project" value="InterPro"/>
</dbReference>
<dbReference type="InterPro" id="IPR001242">
    <property type="entry name" value="Condensation_dom"/>
</dbReference>
<dbReference type="PROSITE" id="PS00455">
    <property type="entry name" value="AMP_BINDING"/>
    <property type="match status" value="1"/>
</dbReference>
<dbReference type="Proteomes" id="UP000249340">
    <property type="component" value="Chromosome"/>
</dbReference>
<dbReference type="PROSITE" id="PS00012">
    <property type="entry name" value="PHOSPHOPANTETHEINE"/>
    <property type="match status" value="1"/>
</dbReference>
<dbReference type="Pfam" id="PF00668">
    <property type="entry name" value="Condensation"/>
    <property type="match status" value="1"/>
</dbReference>
<dbReference type="OrthoDB" id="6297021at2"/>
<keyword evidence="7" id="KW-0436">Ligase</keyword>
<dbReference type="InterPro" id="IPR036736">
    <property type="entry name" value="ACP-like_sf"/>
</dbReference>
<protein>
    <recommendedName>
        <fullName evidence="4">Phenyloxazoline synthase MbtB</fullName>
    </recommendedName>
    <alternativeName>
        <fullName evidence="8">Mycobactin synthetase protein B</fullName>
    </alternativeName>
</protein>
<dbReference type="SMART" id="SM00823">
    <property type="entry name" value="PKS_PP"/>
    <property type="match status" value="1"/>
</dbReference>
<proteinExistence type="inferred from homology"/>
<dbReference type="InterPro" id="IPR045851">
    <property type="entry name" value="AMP-bd_C_sf"/>
</dbReference>
<dbReference type="InterPro" id="IPR000873">
    <property type="entry name" value="AMP-dep_synth/lig_dom"/>
</dbReference>
<evidence type="ECO:0000256" key="2">
    <source>
        <dbReference type="ARBA" id="ARBA00005102"/>
    </source>
</evidence>
<name>A0A345T292_9ACTN</name>
<dbReference type="PRINTS" id="PR00154">
    <property type="entry name" value="AMPBINDING"/>
</dbReference>
<dbReference type="AlphaFoldDB" id="A0A345T292"/>
<dbReference type="InterPro" id="IPR009081">
    <property type="entry name" value="PP-bd_ACP"/>
</dbReference>
<dbReference type="Gene3D" id="3.30.559.30">
    <property type="entry name" value="Nonribosomal peptide synthetase, condensation domain"/>
    <property type="match status" value="1"/>
</dbReference>
<dbReference type="InterPro" id="IPR023213">
    <property type="entry name" value="CAT-like_dom_sf"/>
</dbReference>
<accession>A0A345T292</accession>
<comment type="pathway">
    <text evidence="2">Siderophore biosynthesis; mycobactin biosynthesis.</text>
</comment>
<evidence type="ECO:0000256" key="5">
    <source>
        <dbReference type="ARBA" id="ARBA00022450"/>
    </source>
</evidence>
<evidence type="ECO:0000313" key="11">
    <source>
        <dbReference type="Proteomes" id="UP000249340"/>
    </source>
</evidence>
<dbReference type="Pfam" id="PF18563">
    <property type="entry name" value="TubC_N"/>
    <property type="match status" value="1"/>
</dbReference>
<dbReference type="InterPro" id="IPR010071">
    <property type="entry name" value="AA_adenyl_dom"/>
</dbReference>